<dbReference type="Proteomes" id="UP001164250">
    <property type="component" value="Chromosome 9"/>
</dbReference>
<evidence type="ECO:0000313" key="2">
    <source>
        <dbReference type="Proteomes" id="UP001164250"/>
    </source>
</evidence>
<accession>A0ACC1AQ05</accession>
<dbReference type="EMBL" id="CM047905">
    <property type="protein sequence ID" value="KAJ0088752.1"/>
    <property type="molecule type" value="Genomic_DNA"/>
</dbReference>
<name>A0ACC1AQ05_9ROSI</name>
<gene>
    <name evidence="1" type="ORF">Patl1_32350</name>
</gene>
<reference evidence="2" key="1">
    <citation type="journal article" date="2023" name="G3 (Bethesda)">
        <title>Genome assembly and association tests identify interacting loci associated with vigor, precocity, and sex in interspecific pistachio rootstocks.</title>
        <authorList>
            <person name="Palmer W."/>
            <person name="Jacygrad E."/>
            <person name="Sagayaradj S."/>
            <person name="Cavanaugh K."/>
            <person name="Han R."/>
            <person name="Bertier L."/>
            <person name="Beede B."/>
            <person name="Kafkas S."/>
            <person name="Golino D."/>
            <person name="Preece J."/>
            <person name="Michelmore R."/>
        </authorList>
    </citation>
    <scope>NUCLEOTIDE SEQUENCE [LARGE SCALE GENOMIC DNA]</scope>
</reference>
<protein>
    <submittedName>
        <fullName evidence="1">Uncharacterized protein</fullName>
    </submittedName>
</protein>
<evidence type="ECO:0000313" key="1">
    <source>
        <dbReference type="EMBL" id="KAJ0088752.1"/>
    </source>
</evidence>
<keyword evidence="2" id="KW-1185">Reference proteome</keyword>
<organism evidence="1 2">
    <name type="scientific">Pistacia atlantica</name>
    <dbReference type="NCBI Taxonomy" id="434234"/>
    <lineage>
        <taxon>Eukaryota</taxon>
        <taxon>Viridiplantae</taxon>
        <taxon>Streptophyta</taxon>
        <taxon>Embryophyta</taxon>
        <taxon>Tracheophyta</taxon>
        <taxon>Spermatophyta</taxon>
        <taxon>Magnoliopsida</taxon>
        <taxon>eudicotyledons</taxon>
        <taxon>Gunneridae</taxon>
        <taxon>Pentapetalae</taxon>
        <taxon>rosids</taxon>
        <taxon>malvids</taxon>
        <taxon>Sapindales</taxon>
        <taxon>Anacardiaceae</taxon>
        <taxon>Pistacia</taxon>
    </lineage>
</organism>
<proteinExistence type="predicted"/>
<sequence>MTEHSGVDSSAKNMNKLYNLSEFHSPIVPSSLEVINLKLTRDNYRDNYWFWYSQNFVHSRSSRIGRAFDSVDLQPYEE</sequence>
<comment type="caution">
    <text evidence="1">The sequence shown here is derived from an EMBL/GenBank/DDBJ whole genome shotgun (WGS) entry which is preliminary data.</text>
</comment>